<proteinExistence type="predicted"/>
<dbReference type="RefSeq" id="WP_123895914.1">
    <property type="nucleotide sequence ID" value="NZ_RPFJ01000001.1"/>
</dbReference>
<reference evidence="4 5" key="1">
    <citation type="submission" date="2018-11" db="EMBL/GenBank/DDBJ databases">
        <title>Aureibaculum marinum gen. nov., sp. nov., a member of the family Flavobacteriaceae isolated from the Bohai Sea.</title>
        <authorList>
            <person name="Ji X."/>
        </authorList>
    </citation>
    <scope>NUCLEOTIDE SEQUENCE [LARGE SCALE GENOMIC DNA]</scope>
    <source>
        <strain evidence="4 5">BH-SD17</strain>
    </source>
</reference>
<protein>
    <submittedName>
        <fullName evidence="4">Regulator</fullName>
    </submittedName>
</protein>
<evidence type="ECO:0000256" key="1">
    <source>
        <dbReference type="SAM" id="Coils"/>
    </source>
</evidence>
<organism evidence="4 5">
    <name type="scientific">Aureibaculum marinum</name>
    <dbReference type="NCBI Taxonomy" id="2487930"/>
    <lineage>
        <taxon>Bacteria</taxon>
        <taxon>Pseudomonadati</taxon>
        <taxon>Bacteroidota</taxon>
        <taxon>Flavobacteriia</taxon>
        <taxon>Flavobacteriales</taxon>
        <taxon>Flavobacteriaceae</taxon>
        <taxon>Aureibaculum</taxon>
    </lineage>
</organism>
<dbReference type="Gene3D" id="2.60.40.10">
    <property type="entry name" value="Immunoglobulins"/>
    <property type="match status" value="1"/>
</dbReference>
<dbReference type="AlphaFoldDB" id="A0A3N4NYF0"/>
<dbReference type="Proteomes" id="UP000270856">
    <property type="component" value="Unassembled WGS sequence"/>
</dbReference>
<dbReference type="InterPro" id="IPR011123">
    <property type="entry name" value="Y_Y_Y"/>
</dbReference>
<keyword evidence="2" id="KW-0472">Membrane</keyword>
<name>A0A3N4NYF0_9FLAO</name>
<keyword evidence="2" id="KW-1133">Transmembrane helix</keyword>
<dbReference type="Pfam" id="PF00196">
    <property type="entry name" value="GerE"/>
    <property type="match status" value="1"/>
</dbReference>
<dbReference type="Gene3D" id="1.10.10.10">
    <property type="entry name" value="Winged helix-like DNA-binding domain superfamily/Winged helix DNA-binding domain"/>
    <property type="match status" value="1"/>
</dbReference>
<dbReference type="InterPro" id="IPR013783">
    <property type="entry name" value="Ig-like_fold"/>
</dbReference>
<dbReference type="Pfam" id="PF07495">
    <property type="entry name" value="Y_Y_Y"/>
    <property type="match status" value="1"/>
</dbReference>
<feature type="coiled-coil region" evidence="1">
    <location>
        <begin position="746"/>
        <end position="784"/>
    </location>
</feature>
<evidence type="ECO:0000259" key="3">
    <source>
        <dbReference type="SMART" id="SM00421"/>
    </source>
</evidence>
<sequence length="928" mass="107833">MGLPKIKNFTKKDYNAGTQNWQIDQDTIGNFYFANNNGLLQFDGNSWELYKIPNSLNIRSVKYDEKSGRIYVGGYNQFGYFEPDRMGKLRYNSLVSLIDEKETDFVWKIHVLNDEVIFQSFHKLYVLNNNEIEIIDAPGKFQFSFLVGDKLLIQDIKYGIFELDNGKLSLLEGTDFFNTTEIWGIFSLSNTTFLFASLEKGLFTYTNEKVQPWETEANEFIKKNSSLGGVMIKNEFIVLNTVLDGAIICDMNGTIVQHLDLDRGIQNNTVLNSYIDNNDNLWLGLDNGISHIKINSPITYFGSSHNLSTVYSSVIHKGYLYVATNQGLFYRLLESPFTEDTFKLVEGTTAQTWNIQVIEDALICANNRGAMLIKNNKVQKILDPIGYFGFIQIPNRPNFFIGANYGGFAVFEKTYSGLIYKNQIDGFDKSSNEFEHDGTFLWLRKDNNLYQMSLTESLDAFISVKKITRLSDTINGINSLQTINGEVYFQANNHFYTYSKAQDRFFEDKKLSSYFDEIAPVNSLIEDVKGNIWYMFDESLGVLLKNDNRSYTKVIEPFSNLKGNLVSNYLSVDIFDSKNVFIGLIDGLAHYDTTISMKNIKPKAFIRNFIYENDTIIQGNAKHQSFEIKIPFRSNNVQFSFSSPEYDNGEPSMYSYKLEPFDNDWSPWSEISIKEYTNLMEEDYTMHVRVKNSYGNISKVTKFNFSILPPWYRHYLAYLLYLVLLLIGFYFLNSWMKLKIRKDKYYETLEQRKHYLEKEAKIKSEQYKLEKEIEKLNRERLQTRLLAKDKELVNNSLQVVKKNKILNGIIEKLTKLERGTMSSETKSQLNNLKNSILKEINADHSWRDLEKHIKNVHFDFLKRLQDKYENITPRELDLSTYLLINMSTKEIAEVMNISKGGVELARYRLRKKLGLSRKESLTAFLMNI</sequence>
<dbReference type="EMBL" id="RPFJ01000001">
    <property type="protein sequence ID" value="RPE00936.1"/>
    <property type="molecule type" value="Genomic_DNA"/>
</dbReference>
<dbReference type="GO" id="GO:0006355">
    <property type="term" value="P:regulation of DNA-templated transcription"/>
    <property type="evidence" value="ECO:0007669"/>
    <property type="project" value="InterPro"/>
</dbReference>
<accession>A0A3N4NYF0</accession>
<dbReference type="InterPro" id="IPR015943">
    <property type="entry name" value="WD40/YVTN_repeat-like_dom_sf"/>
</dbReference>
<dbReference type="InterPro" id="IPR036388">
    <property type="entry name" value="WH-like_DNA-bd_sf"/>
</dbReference>
<gene>
    <name evidence="4" type="ORF">EGM88_00465</name>
</gene>
<dbReference type="OrthoDB" id="1090267at2"/>
<feature type="transmembrane region" description="Helical" evidence="2">
    <location>
        <begin position="715"/>
        <end position="732"/>
    </location>
</feature>
<keyword evidence="5" id="KW-1185">Reference proteome</keyword>
<feature type="domain" description="HTH luxR-type" evidence="3">
    <location>
        <begin position="868"/>
        <end position="925"/>
    </location>
</feature>
<dbReference type="SUPFAM" id="SSF46894">
    <property type="entry name" value="C-terminal effector domain of the bipartite response regulators"/>
    <property type="match status" value="1"/>
</dbReference>
<evidence type="ECO:0000313" key="4">
    <source>
        <dbReference type="EMBL" id="RPE00936.1"/>
    </source>
</evidence>
<evidence type="ECO:0000313" key="5">
    <source>
        <dbReference type="Proteomes" id="UP000270856"/>
    </source>
</evidence>
<evidence type="ECO:0000256" key="2">
    <source>
        <dbReference type="SAM" id="Phobius"/>
    </source>
</evidence>
<dbReference type="GO" id="GO:0003677">
    <property type="term" value="F:DNA binding"/>
    <property type="evidence" value="ECO:0007669"/>
    <property type="project" value="InterPro"/>
</dbReference>
<dbReference type="SMART" id="SM00421">
    <property type="entry name" value="HTH_LUXR"/>
    <property type="match status" value="1"/>
</dbReference>
<keyword evidence="2" id="KW-0812">Transmembrane</keyword>
<comment type="caution">
    <text evidence="4">The sequence shown here is derived from an EMBL/GenBank/DDBJ whole genome shotgun (WGS) entry which is preliminary data.</text>
</comment>
<dbReference type="InterPro" id="IPR016032">
    <property type="entry name" value="Sig_transdc_resp-reg_C-effctor"/>
</dbReference>
<dbReference type="InterPro" id="IPR000792">
    <property type="entry name" value="Tscrpt_reg_LuxR_C"/>
</dbReference>
<dbReference type="Gene3D" id="2.130.10.10">
    <property type="entry name" value="YVTN repeat-like/Quinoprotein amine dehydrogenase"/>
    <property type="match status" value="2"/>
</dbReference>
<keyword evidence="1" id="KW-0175">Coiled coil</keyword>